<accession>A0A0D0Y7F4</accession>
<comment type="caution">
    <text evidence="3">The sequence shown here is derived from an EMBL/GenBank/DDBJ whole genome shotgun (WGS) entry which is preliminary data.</text>
</comment>
<dbReference type="GO" id="GO:0046872">
    <property type="term" value="F:metal ion binding"/>
    <property type="evidence" value="ECO:0007669"/>
    <property type="project" value="InterPro"/>
</dbReference>
<reference evidence="3 4" key="1">
    <citation type="submission" date="2013-08" db="EMBL/GenBank/DDBJ databases">
        <title>Lactobacillus wasatchii sp. WDC04, a late gas producing bacteria isolated from aged chedder cheese.</title>
        <authorList>
            <person name="Oberg C.J."/>
            <person name="Culumber M."/>
            <person name="McMahon D.J."/>
            <person name="Broadbent J.R."/>
            <person name="Oberg T.S."/>
            <person name="Ortaki F."/>
        </authorList>
    </citation>
    <scope>NUCLEOTIDE SEQUENCE [LARGE SCALE GENOMIC DNA]</scope>
    <source>
        <strain evidence="3 4">WDC04</strain>
    </source>
</reference>
<feature type="domain" description="Peptidase M16 N-terminal" evidence="1">
    <location>
        <begin position="63"/>
        <end position="161"/>
    </location>
</feature>
<dbReference type="Proteomes" id="UP000032279">
    <property type="component" value="Unassembled WGS sequence"/>
</dbReference>
<evidence type="ECO:0000313" key="3">
    <source>
        <dbReference type="EMBL" id="KIS04198.1"/>
    </source>
</evidence>
<keyword evidence="4" id="KW-1185">Reference proteome</keyword>
<sequence length="432" mass="49045">MDEQFYQHLNETIYSKKMNNGLLVQVLPKVGFHKTYAILTVDFGSIDRTFMPVGKDELVTVPDGVAHFLEHKMFEKEDHDAFDLFGQLGADSNAFTSFTQTSYLLSATGHIHENLDVLLDFVQEPYFSASTVEKEKGIIGQEIKMYDDDPNWRLYFGLLGNLYPKDPMHIDIAGTEESIAQISPADLYATYGTFYQPSNMNLFIVGNVDPVQTVDWIEQNQATKRFAAPTSPQVQFELNDSEGNDVIPFRTLEMDISRPKVMVGLRGLDQIESGMDGLQYRLTVELLLDILFDDTSDNYLRLYNNEILDDSFSYNFEMQRGFHFAYFSSDTNQPERFSDEIISILESATQQIETATSQFENIKRAMLGRMIGLLDSPEAIANHYSGKLFGGANLMDEITALAAIKIDDLYQIVPEFVQSQGISVYQIVPRRD</sequence>
<evidence type="ECO:0000313" key="4">
    <source>
        <dbReference type="Proteomes" id="UP000032279"/>
    </source>
</evidence>
<dbReference type="InterPro" id="IPR011249">
    <property type="entry name" value="Metalloenz_LuxS/M16"/>
</dbReference>
<protein>
    <submittedName>
        <fullName evidence="3">Peptidase</fullName>
    </submittedName>
</protein>
<dbReference type="Gene3D" id="3.30.830.10">
    <property type="entry name" value="Metalloenzyme, LuxS/M16 peptidase-like"/>
    <property type="match status" value="2"/>
</dbReference>
<dbReference type="AlphaFoldDB" id="A0A0D0Y7F4"/>
<gene>
    <name evidence="3" type="ORF">WDC_0129</name>
</gene>
<dbReference type="InterPro" id="IPR050361">
    <property type="entry name" value="MPP/UQCRC_Complex"/>
</dbReference>
<dbReference type="EMBL" id="AWTT01000002">
    <property type="protein sequence ID" value="KIS04198.1"/>
    <property type="molecule type" value="Genomic_DNA"/>
</dbReference>
<dbReference type="Pfam" id="PF00675">
    <property type="entry name" value="Peptidase_M16"/>
    <property type="match status" value="1"/>
</dbReference>
<dbReference type="PATRIC" id="fig|1335616.4.peg.129"/>
<dbReference type="OrthoDB" id="9811314at2"/>
<dbReference type="RefSeq" id="WP_044009871.1">
    <property type="nucleotide sequence ID" value="NZ_AWTT01000002.1"/>
</dbReference>
<dbReference type="InterPro" id="IPR007863">
    <property type="entry name" value="Peptidase_M16_C"/>
</dbReference>
<evidence type="ECO:0000259" key="2">
    <source>
        <dbReference type="Pfam" id="PF05193"/>
    </source>
</evidence>
<dbReference type="PANTHER" id="PTHR11851">
    <property type="entry name" value="METALLOPROTEASE"/>
    <property type="match status" value="1"/>
</dbReference>
<feature type="domain" description="Peptidase M16 C-terminal" evidence="2">
    <location>
        <begin position="182"/>
        <end position="363"/>
    </location>
</feature>
<dbReference type="SUPFAM" id="SSF63411">
    <property type="entry name" value="LuxS/MPP-like metallohydrolase"/>
    <property type="match status" value="2"/>
</dbReference>
<dbReference type="Pfam" id="PF05193">
    <property type="entry name" value="Peptidase_M16_C"/>
    <property type="match status" value="1"/>
</dbReference>
<evidence type="ECO:0000259" key="1">
    <source>
        <dbReference type="Pfam" id="PF00675"/>
    </source>
</evidence>
<name>A0A0D0Y7F4_9LACO</name>
<dbReference type="InterPro" id="IPR011765">
    <property type="entry name" value="Pept_M16_N"/>
</dbReference>
<proteinExistence type="predicted"/>
<dbReference type="PANTHER" id="PTHR11851:SF134">
    <property type="entry name" value="ZINC-DEPENDENT PROTEASE"/>
    <property type="match status" value="1"/>
</dbReference>
<dbReference type="MEROPS" id="M16.A20"/>
<organism evidence="3 4">
    <name type="scientific">Paucilactobacillus wasatchensis</name>
    <dbReference type="NCBI Taxonomy" id="1335616"/>
    <lineage>
        <taxon>Bacteria</taxon>
        <taxon>Bacillati</taxon>
        <taxon>Bacillota</taxon>
        <taxon>Bacilli</taxon>
        <taxon>Lactobacillales</taxon>
        <taxon>Lactobacillaceae</taxon>
        <taxon>Paucilactobacillus</taxon>
    </lineage>
</organism>
<dbReference type="STRING" id="1335616.WDC_0129"/>
<dbReference type="NCBIfam" id="NF047421">
    <property type="entry name" value="YfmH_fam"/>
    <property type="match status" value="1"/>
</dbReference>